<keyword evidence="3 4" id="KW-0675">Receptor</keyword>
<dbReference type="GeneID" id="101857612"/>
<reference evidence="3 4" key="1">
    <citation type="submission" date="2025-05" db="UniProtKB">
        <authorList>
            <consortium name="RefSeq"/>
        </authorList>
    </citation>
    <scope>IDENTIFICATION</scope>
</reference>
<gene>
    <name evidence="3 4" type="primary">LOC101857612</name>
</gene>
<feature type="transmembrane region" description="Helical" evidence="1">
    <location>
        <begin position="53"/>
        <end position="72"/>
    </location>
</feature>
<keyword evidence="2" id="KW-1185">Reference proteome</keyword>
<protein>
    <submittedName>
        <fullName evidence="3 4">Plasminogen receptor (KT)</fullName>
    </submittedName>
</protein>
<dbReference type="RefSeq" id="XP_035829129.1">
    <property type="nucleotide sequence ID" value="XM_035973236.1"/>
</dbReference>
<keyword evidence="1" id="KW-0472">Membrane</keyword>
<keyword evidence="1" id="KW-0812">Transmembrane</keyword>
<proteinExistence type="predicted"/>
<evidence type="ECO:0000313" key="2">
    <source>
        <dbReference type="Proteomes" id="UP000694888"/>
    </source>
</evidence>
<dbReference type="Pfam" id="PF10166">
    <property type="entry name" value="DUF2368"/>
    <property type="match status" value="1"/>
</dbReference>
<dbReference type="InterPro" id="IPR019319">
    <property type="entry name" value="Plg-R(KT)"/>
</dbReference>
<evidence type="ECO:0000256" key="1">
    <source>
        <dbReference type="SAM" id="Phobius"/>
    </source>
</evidence>
<evidence type="ECO:0000313" key="4">
    <source>
        <dbReference type="RefSeq" id="XP_035829129.1"/>
    </source>
</evidence>
<dbReference type="PANTHER" id="PTHR13411">
    <property type="entry name" value="PLASMINOGEN RECEPTOR (KT)"/>
    <property type="match status" value="1"/>
</dbReference>
<dbReference type="Proteomes" id="UP000694888">
    <property type="component" value="Unplaced"/>
</dbReference>
<sequence>MGSFLGKTMDENLKKNQEFMLKAQQLQMERQLAMQNEMRERQMAMMIARSRDFFWYWMTFNTLATVGLTAGALRTRRWGLLAPLVPLGIVTTYQWDLAYGPKIERMREMADRILDEEAGLLDLPHGMPTFASVESARLKQKSDEPYKPGHDIFL</sequence>
<evidence type="ECO:0000313" key="3">
    <source>
        <dbReference type="RefSeq" id="XP_035829128.1"/>
    </source>
</evidence>
<keyword evidence="1" id="KW-1133">Transmembrane helix</keyword>
<accession>A0ABM1W386</accession>
<dbReference type="RefSeq" id="XP_035829128.1">
    <property type="nucleotide sequence ID" value="XM_035973235.1"/>
</dbReference>
<name>A0ABM1W386_APLCA</name>
<organism evidence="2 4">
    <name type="scientific">Aplysia californica</name>
    <name type="common">California sea hare</name>
    <dbReference type="NCBI Taxonomy" id="6500"/>
    <lineage>
        <taxon>Eukaryota</taxon>
        <taxon>Metazoa</taxon>
        <taxon>Spiralia</taxon>
        <taxon>Lophotrochozoa</taxon>
        <taxon>Mollusca</taxon>
        <taxon>Gastropoda</taxon>
        <taxon>Heterobranchia</taxon>
        <taxon>Euthyneura</taxon>
        <taxon>Tectipleura</taxon>
        <taxon>Aplysiida</taxon>
        <taxon>Aplysioidea</taxon>
        <taxon>Aplysiidae</taxon>
        <taxon>Aplysia</taxon>
    </lineage>
</organism>
<dbReference type="PANTHER" id="PTHR13411:SF6">
    <property type="entry name" value="PLASMINOGEN RECEPTOR (KT)"/>
    <property type="match status" value="1"/>
</dbReference>